<dbReference type="Gene3D" id="1.10.150.50">
    <property type="entry name" value="Transcription Factor, Ets-1"/>
    <property type="match status" value="1"/>
</dbReference>
<feature type="compositionally biased region" description="Basic and acidic residues" evidence="1">
    <location>
        <begin position="527"/>
        <end position="536"/>
    </location>
</feature>
<gene>
    <name evidence="2" type="ORF">LSH36_45g06041</name>
</gene>
<accession>A0AAD9NG04</accession>
<reference evidence="2" key="1">
    <citation type="journal article" date="2023" name="Mol. Biol. Evol.">
        <title>Third-Generation Sequencing Reveals the Adaptive Role of the Epigenome in Three Deep-Sea Polychaetes.</title>
        <authorList>
            <person name="Perez M."/>
            <person name="Aroh O."/>
            <person name="Sun Y."/>
            <person name="Lan Y."/>
            <person name="Juniper S.K."/>
            <person name="Young C.R."/>
            <person name="Angers B."/>
            <person name="Qian P.Y."/>
        </authorList>
    </citation>
    <scope>NUCLEOTIDE SEQUENCE</scope>
    <source>
        <strain evidence="2">P08H-3</strain>
    </source>
</reference>
<dbReference type="PANTHER" id="PTHR14454:SF11">
    <property type="entry name" value="SERRANO, ISOFORM F"/>
    <property type="match status" value="1"/>
</dbReference>
<evidence type="ECO:0000313" key="2">
    <source>
        <dbReference type="EMBL" id="KAK2165789.1"/>
    </source>
</evidence>
<dbReference type="AlphaFoldDB" id="A0AAD9NG04"/>
<dbReference type="InterPro" id="IPR013761">
    <property type="entry name" value="SAM/pointed_sf"/>
</dbReference>
<comment type="caution">
    <text evidence="2">The sequence shown here is derived from an EMBL/GenBank/DDBJ whole genome shotgun (WGS) entry which is preliminary data.</text>
</comment>
<name>A0AAD9NG04_9ANNE</name>
<organism evidence="2 3">
    <name type="scientific">Paralvinella palmiformis</name>
    <dbReference type="NCBI Taxonomy" id="53620"/>
    <lineage>
        <taxon>Eukaryota</taxon>
        <taxon>Metazoa</taxon>
        <taxon>Spiralia</taxon>
        <taxon>Lophotrochozoa</taxon>
        <taxon>Annelida</taxon>
        <taxon>Polychaeta</taxon>
        <taxon>Sedentaria</taxon>
        <taxon>Canalipalpata</taxon>
        <taxon>Terebellida</taxon>
        <taxon>Terebelliformia</taxon>
        <taxon>Alvinellidae</taxon>
        <taxon>Paralvinella</taxon>
    </lineage>
</organism>
<evidence type="ECO:0000256" key="1">
    <source>
        <dbReference type="SAM" id="MobiDB-lite"/>
    </source>
</evidence>
<evidence type="ECO:0000313" key="3">
    <source>
        <dbReference type="Proteomes" id="UP001208570"/>
    </source>
</evidence>
<proteinExistence type="predicted"/>
<dbReference type="Proteomes" id="UP001208570">
    <property type="component" value="Unassembled WGS sequence"/>
</dbReference>
<protein>
    <submittedName>
        <fullName evidence="2">Uncharacterized protein</fullName>
    </submittedName>
</protein>
<feature type="compositionally biased region" description="Polar residues" evidence="1">
    <location>
        <begin position="673"/>
        <end position="684"/>
    </location>
</feature>
<dbReference type="InterPro" id="IPR052281">
    <property type="entry name" value="GAREM"/>
</dbReference>
<feature type="region of interest" description="Disordered" evidence="1">
    <location>
        <begin position="527"/>
        <end position="573"/>
    </location>
</feature>
<sequence>MLKERVKRTPSGRNSHHPAGGLPLPGQNRHRHHSKSSQNQNSNSNKVVGQRTSASLPNPVVRHQAKVRVQAGAGDKCVAPVKSKQKRRQAVPGRPIDHSALSMDAIVWSDEVYSISQLIHAYGAKLPVITKIIEGYHTNNGLDLSQNQVIQCHSFDKQLRVRAKIDDGTGRISMPSNYPIQVFYKEGDIEVYVVELVVRFCVSFAERTSLSLLLQKRKPPLNVLVMSINEDISVSTVNVIGRRLVITELYQEAYMRINTITDGENNLPFLSELLWACWLDQEGIYAIPSCFGPTFSVAVGMRGASEAEWADYYGMFARSVRHLNFDLLSGYDGIIIEDDAGGTITLDVPKVQAAGGNVKRVYENISLSPSDRRSQTLDPKPSTSRQNHVYENMALRGELPLKRLTRNRPPSIDCVNGEIVTKQSERAPSPTKKSDALNSAFQQTGFDPPTGLPDLILTPTPNSRLNSEAKEDDVEEMFQSVLDVAAEQETMKKKSAAQSEKREEQMLMFAKRRKEEEERRERIRLQMQQKEFDRVGHPPSTSSAKSSYSSEAIKPVPAASKDRWQGVNNRSSSDLPFVSSVKVEIHRESTTPTRADTDVRDVKALAKRFESPNGSTTELNSSPILLNARTPRNDGKVTPKAVVAPNVRSAPHVSRIAIVDGENKPTANRVLGQGSTPESSSNSPRDTKHQRNEINAQREINSMEDVPKDVSVLTADNVCKCLVLLNMERHLVEFQRRHVNGRLLITLKETVLINEYKFTPFNASKLIRFIRGWRPKSL</sequence>
<feature type="compositionally biased region" description="Basic residues" evidence="1">
    <location>
        <begin position="1"/>
        <end position="16"/>
    </location>
</feature>
<feature type="compositionally biased region" description="Low complexity" evidence="1">
    <location>
        <begin position="540"/>
        <end position="550"/>
    </location>
</feature>
<dbReference type="PANTHER" id="PTHR14454">
    <property type="entry name" value="GRB2-ASSOCIATED AND REGULATOR OF MAPK PROTEIN FAMILY MEMBER"/>
    <property type="match status" value="1"/>
</dbReference>
<feature type="region of interest" description="Disordered" evidence="1">
    <location>
        <begin position="659"/>
        <end position="696"/>
    </location>
</feature>
<keyword evidence="3" id="KW-1185">Reference proteome</keyword>
<feature type="compositionally biased region" description="Low complexity" evidence="1">
    <location>
        <begin position="36"/>
        <end position="46"/>
    </location>
</feature>
<dbReference type="SUPFAM" id="SSF47769">
    <property type="entry name" value="SAM/Pointed domain"/>
    <property type="match status" value="1"/>
</dbReference>
<feature type="region of interest" description="Disordered" evidence="1">
    <location>
        <begin position="1"/>
        <end position="60"/>
    </location>
</feature>
<dbReference type="EMBL" id="JAODUP010000045">
    <property type="protein sequence ID" value="KAK2165789.1"/>
    <property type="molecule type" value="Genomic_DNA"/>
</dbReference>